<dbReference type="InterPro" id="IPR009091">
    <property type="entry name" value="RCC1/BLIP-II"/>
</dbReference>
<feature type="compositionally biased region" description="Low complexity" evidence="1">
    <location>
        <begin position="12"/>
        <end position="40"/>
    </location>
</feature>
<comment type="caution">
    <text evidence="2">The sequence shown here is derived from an EMBL/GenBank/DDBJ whole genome shotgun (WGS) entry which is preliminary data.</text>
</comment>
<dbReference type="Gene3D" id="2.130.10.30">
    <property type="entry name" value="Regulator of chromosome condensation 1/beta-lactamase-inhibitor protein II"/>
    <property type="match status" value="2"/>
</dbReference>
<sequence>MALSLSLGCDWSSSPTQTPKTPAATPAAQPPTQSGPTTPSVDAFVEVAAGNQHSCARRQSGAVMCWGRNTYGQLGNGARDDSKQMVAVTGLRDAVEVEAGGDFSCARRKSGSVVCWGNNQDGQLGDGRGAKVGVWSTKPTGVTGLSDAIDVGVGEAFACALRRGGKVVCWGVGANGQVGTGGERAFPRPMPITGISTVTSLAVGGRHVCVAETSGRVMCWGRNSEGQLGDGDIASRFAARPVLGLSDAEWLVAGGRHTCARRRSGGLACWGDGREGQLGLGPGTERVRTAKLVGGVSGWTKLVAGDQHTCALFSDADLRCWGDNSEGQIDASRRPRPTPSKVAGVRGVVDVAAGTRHTCVVSGGKVYCWGLADRQALGPNPRG</sequence>
<feature type="region of interest" description="Disordered" evidence="1">
    <location>
        <begin position="1"/>
        <end position="40"/>
    </location>
</feature>
<accession>A0A2S9YE86</accession>
<organism evidence="2 3">
    <name type="scientific">Enhygromyxa salina</name>
    <dbReference type="NCBI Taxonomy" id="215803"/>
    <lineage>
        <taxon>Bacteria</taxon>
        <taxon>Pseudomonadati</taxon>
        <taxon>Myxococcota</taxon>
        <taxon>Polyangia</taxon>
        <taxon>Nannocystales</taxon>
        <taxon>Nannocystaceae</taxon>
        <taxon>Enhygromyxa</taxon>
    </lineage>
</organism>
<evidence type="ECO:0000313" key="3">
    <source>
        <dbReference type="Proteomes" id="UP000237968"/>
    </source>
</evidence>
<dbReference type="PANTHER" id="PTHR45982:SF1">
    <property type="entry name" value="REGULATOR OF CHROMOSOME CONDENSATION"/>
    <property type="match status" value="1"/>
</dbReference>
<dbReference type="InterPro" id="IPR051553">
    <property type="entry name" value="Ran_GTPase-activating"/>
</dbReference>
<dbReference type="GO" id="GO:0005085">
    <property type="term" value="F:guanyl-nucleotide exchange factor activity"/>
    <property type="evidence" value="ECO:0007669"/>
    <property type="project" value="TreeGrafter"/>
</dbReference>
<dbReference type="Proteomes" id="UP000237968">
    <property type="component" value="Unassembled WGS sequence"/>
</dbReference>
<dbReference type="PANTHER" id="PTHR45982">
    <property type="entry name" value="REGULATOR OF CHROMOSOME CONDENSATION"/>
    <property type="match status" value="1"/>
</dbReference>
<protein>
    <submittedName>
        <fullName evidence="2">Regulator of chromosome condensation (RCC1) repeat protein</fullName>
    </submittedName>
</protein>
<dbReference type="GO" id="GO:0005737">
    <property type="term" value="C:cytoplasm"/>
    <property type="evidence" value="ECO:0007669"/>
    <property type="project" value="TreeGrafter"/>
</dbReference>
<gene>
    <name evidence="2" type="ORF">ENSA5_16090</name>
</gene>
<dbReference type="InterPro" id="IPR000408">
    <property type="entry name" value="Reg_chr_condens"/>
</dbReference>
<dbReference type="RefSeq" id="WP_181197505.1">
    <property type="nucleotide sequence ID" value="NZ_PVNK01000086.1"/>
</dbReference>
<reference evidence="2 3" key="1">
    <citation type="submission" date="2018-03" db="EMBL/GenBank/DDBJ databases">
        <title>Draft Genome Sequences of the Obligatory Marine Myxobacteria Enhygromyxa salina SWB005.</title>
        <authorList>
            <person name="Poehlein A."/>
            <person name="Moghaddam J.A."/>
            <person name="Harms H."/>
            <person name="Alanjari M."/>
            <person name="Koenig G.M."/>
            <person name="Daniel R."/>
            <person name="Schaeberle T.F."/>
        </authorList>
    </citation>
    <scope>NUCLEOTIDE SEQUENCE [LARGE SCALE GENOMIC DNA]</scope>
    <source>
        <strain evidence="2 3">SWB005</strain>
    </source>
</reference>
<evidence type="ECO:0000313" key="2">
    <source>
        <dbReference type="EMBL" id="PRQ03403.1"/>
    </source>
</evidence>
<dbReference type="SUPFAM" id="SSF50985">
    <property type="entry name" value="RCC1/BLIP-II"/>
    <property type="match status" value="2"/>
</dbReference>
<keyword evidence="3" id="KW-1185">Reference proteome</keyword>
<name>A0A2S9YE86_9BACT</name>
<proteinExistence type="predicted"/>
<evidence type="ECO:0000256" key="1">
    <source>
        <dbReference type="SAM" id="MobiDB-lite"/>
    </source>
</evidence>
<dbReference type="Pfam" id="PF13540">
    <property type="entry name" value="RCC1_2"/>
    <property type="match status" value="7"/>
</dbReference>
<dbReference type="PROSITE" id="PS50012">
    <property type="entry name" value="RCC1_3"/>
    <property type="match status" value="6"/>
</dbReference>
<dbReference type="EMBL" id="PVNK01000086">
    <property type="protein sequence ID" value="PRQ03403.1"/>
    <property type="molecule type" value="Genomic_DNA"/>
</dbReference>
<dbReference type="AlphaFoldDB" id="A0A2S9YE86"/>
<dbReference type="PRINTS" id="PR00633">
    <property type="entry name" value="RCCNDNSATION"/>
</dbReference>